<proteinExistence type="predicted"/>
<evidence type="ECO:0008006" key="3">
    <source>
        <dbReference type="Google" id="ProtNLM"/>
    </source>
</evidence>
<dbReference type="EMBL" id="JBHRVA010000003">
    <property type="protein sequence ID" value="MFC3303016.1"/>
    <property type="molecule type" value="Genomic_DNA"/>
</dbReference>
<evidence type="ECO:0000313" key="2">
    <source>
        <dbReference type="Proteomes" id="UP001595607"/>
    </source>
</evidence>
<protein>
    <recommendedName>
        <fullName evidence="3">HNH endonuclease</fullName>
    </recommendedName>
</protein>
<gene>
    <name evidence="1" type="ORF">ACFONP_09755</name>
</gene>
<keyword evidence="2" id="KW-1185">Reference proteome</keyword>
<organism evidence="1 2">
    <name type="scientific">Parvularcula lutaonensis</name>
    <dbReference type="NCBI Taxonomy" id="491923"/>
    <lineage>
        <taxon>Bacteria</taxon>
        <taxon>Pseudomonadati</taxon>
        <taxon>Pseudomonadota</taxon>
        <taxon>Alphaproteobacteria</taxon>
        <taxon>Parvularculales</taxon>
        <taxon>Parvularculaceae</taxon>
        <taxon>Parvularcula</taxon>
    </lineage>
</organism>
<dbReference type="RefSeq" id="WP_268249058.1">
    <property type="nucleotide sequence ID" value="NZ_BMXU01000002.1"/>
</dbReference>
<sequence>MTHLLYGAAADNMGGGSRREALCALCARRAEKRRLPFLIDDNDD</sequence>
<reference evidence="2" key="1">
    <citation type="journal article" date="2019" name="Int. J. Syst. Evol. Microbiol.">
        <title>The Global Catalogue of Microorganisms (GCM) 10K type strain sequencing project: providing services to taxonomists for standard genome sequencing and annotation.</title>
        <authorList>
            <consortium name="The Broad Institute Genomics Platform"/>
            <consortium name="The Broad Institute Genome Sequencing Center for Infectious Disease"/>
            <person name="Wu L."/>
            <person name="Ma J."/>
        </authorList>
    </citation>
    <scope>NUCLEOTIDE SEQUENCE [LARGE SCALE GENOMIC DNA]</scope>
    <source>
        <strain evidence="2">KCTC 22245</strain>
    </source>
</reference>
<name>A0ABV7MC52_9PROT</name>
<dbReference type="Proteomes" id="UP001595607">
    <property type="component" value="Unassembled WGS sequence"/>
</dbReference>
<comment type="caution">
    <text evidence="1">The sequence shown here is derived from an EMBL/GenBank/DDBJ whole genome shotgun (WGS) entry which is preliminary data.</text>
</comment>
<accession>A0ABV7MC52</accession>
<evidence type="ECO:0000313" key="1">
    <source>
        <dbReference type="EMBL" id="MFC3303016.1"/>
    </source>
</evidence>